<comment type="similarity">
    <text evidence="3 9">Belongs to the membrane-bound acyltransferase family.</text>
</comment>
<dbReference type="InterPro" id="IPR028362">
    <property type="entry name" value="AlgI"/>
</dbReference>
<feature type="transmembrane region" description="Helical" evidence="10">
    <location>
        <begin position="42"/>
        <end position="63"/>
    </location>
</feature>
<gene>
    <name evidence="11" type="ORF">O970_03235</name>
</gene>
<feature type="transmembrane region" description="Helical" evidence="10">
    <location>
        <begin position="311"/>
        <end position="334"/>
    </location>
</feature>
<dbReference type="InterPro" id="IPR051085">
    <property type="entry name" value="MB_O-acyltransferase"/>
</dbReference>
<evidence type="ECO:0000256" key="6">
    <source>
        <dbReference type="ARBA" id="ARBA00022841"/>
    </source>
</evidence>
<dbReference type="PANTHER" id="PTHR13285">
    <property type="entry name" value="ACYLTRANSFERASE"/>
    <property type="match status" value="1"/>
</dbReference>
<comment type="caution">
    <text evidence="11">The sequence shown here is derived from an EMBL/GenBank/DDBJ whole genome shotgun (WGS) entry which is preliminary data.</text>
</comment>
<evidence type="ECO:0000256" key="9">
    <source>
        <dbReference type="PIRNR" id="PIRNR016636"/>
    </source>
</evidence>
<dbReference type="InterPro" id="IPR004299">
    <property type="entry name" value="MBOAT_fam"/>
</dbReference>
<dbReference type="GO" id="GO:0042121">
    <property type="term" value="P:alginic acid biosynthetic process"/>
    <property type="evidence" value="ECO:0007669"/>
    <property type="project" value="UniProtKB-UniRule"/>
</dbReference>
<proteinExistence type="inferred from homology"/>
<dbReference type="EMBL" id="AWGA01000033">
    <property type="protein sequence ID" value="TEA27542.1"/>
    <property type="molecule type" value="Genomic_DNA"/>
</dbReference>
<keyword evidence="9" id="KW-0012">Acyltransferase</keyword>
<name>A0AB94IDK0_9GAMM</name>
<dbReference type="PIRSF" id="PIRSF016636">
    <property type="entry name" value="AlgI_DltB"/>
    <property type="match status" value="1"/>
</dbReference>
<evidence type="ECO:0000313" key="11">
    <source>
        <dbReference type="EMBL" id="TEA27542.1"/>
    </source>
</evidence>
<accession>A0AB94IDK0</accession>
<dbReference type="PIRSF" id="PIRSF500217">
    <property type="entry name" value="AlgI"/>
    <property type="match status" value="1"/>
</dbReference>
<keyword evidence="5 9" id="KW-0812">Transmembrane</keyword>
<dbReference type="AlphaFoldDB" id="A0AB94IDK0"/>
<feature type="transmembrane region" description="Helical" evidence="10">
    <location>
        <begin position="403"/>
        <end position="421"/>
    </location>
</feature>
<sequence>MSYLSIEFTIVFMLFFAVYWGFKQRIAVQNWLILIASYSLVGLFQLSFALVLAGYTIIIYILSQLIYHSQYKKRWLTISVMVAVANLALFKYFDFFREVLQQLSYTLNWSLSFPNIEIILPIGISFYTFHSISYLVSIYRQEIRPVSFFNFALFLSFFPSLIAGPINRASQLLPQICTKKERYIFAPYRAMTLILLAIIKVYWLSSALSNYCIDPVFATPMEYHSFDLLLVLYLYAIQIYLNFSGYTDLVTAIALLLGFQLPINFNLPYLATNLRVFWQRWHISLSTWIRDYIYIPLGGNRGRFSRTQCNVFIAMLLSGLWHGAGLNFILWGAIHGIGMVILNIMDRYLGRDYIIRSSTLLAKLFTLHYVCFAWVFFRSNSVKEAFEYLLALVHNYHGISMKFNSIGLIILLFIIYCFYPFWSQLPHYFEKLISKLPWFCISLLLIFIMWLVIHFAPPGIPQFIYAAF</sequence>
<keyword evidence="4 9" id="KW-1003">Cell membrane</keyword>
<evidence type="ECO:0000256" key="4">
    <source>
        <dbReference type="ARBA" id="ARBA00022475"/>
    </source>
</evidence>
<evidence type="ECO:0000256" key="7">
    <source>
        <dbReference type="ARBA" id="ARBA00022989"/>
    </source>
</evidence>
<keyword evidence="12" id="KW-1185">Reference proteome</keyword>
<feature type="transmembrane region" description="Helical" evidence="10">
    <location>
        <begin position="436"/>
        <end position="456"/>
    </location>
</feature>
<dbReference type="RefSeq" id="WP_024495740.1">
    <property type="nucleotide sequence ID" value="NZ_AWGA01000033.1"/>
</dbReference>
<feature type="transmembrane region" description="Helical" evidence="10">
    <location>
        <begin position="5"/>
        <end position="22"/>
    </location>
</feature>
<dbReference type="GO" id="GO:0005886">
    <property type="term" value="C:plasma membrane"/>
    <property type="evidence" value="ECO:0007669"/>
    <property type="project" value="UniProtKB-SubCell"/>
</dbReference>
<evidence type="ECO:0000256" key="8">
    <source>
        <dbReference type="ARBA" id="ARBA00023136"/>
    </source>
</evidence>
<comment type="subcellular location">
    <subcellularLocation>
        <location evidence="9">Cell inner membrane</location>
    </subcellularLocation>
    <subcellularLocation>
        <location evidence="1">Cell membrane</location>
        <topology evidence="1">Multi-pass membrane protein</topology>
    </subcellularLocation>
</comment>
<evidence type="ECO:0000256" key="3">
    <source>
        <dbReference type="ARBA" id="ARBA00010323"/>
    </source>
</evidence>
<evidence type="ECO:0000256" key="1">
    <source>
        <dbReference type="ARBA" id="ARBA00004651"/>
    </source>
</evidence>
<feature type="transmembrane region" description="Helical" evidence="10">
    <location>
        <begin position="226"/>
        <end position="243"/>
    </location>
</feature>
<comment type="pathway">
    <text evidence="2 9">Glycan biosynthesis; alginate biosynthesis.</text>
</comment>
<reference evidence="11 12" key="1">
    <citation type="journal article" date="2014" name="Appl. Environ. Microbiol.">
        <title>Genomic features of a bumble bee symbiont reflect its host environment.</title>
        <authorList>
            <person name="Martinson V.G."/>
            <person name="Magoc T."/>
            <person name="Koch H."/>
            <person name="Salzberg S.L."/>
            <person name="Moran N.A."/>
        </authorList>
    </citation>
    <scope>NUCLEOTIDE SEQUENCE [LARGE SCALE GENOMIC DNA]</scope>
    <source>
        <strain evidence="11 12">Bimp</strain>
    </source>
</reference>
<keyword evidence="9" id="KW-0808">Transferase</keyword>
<feature type="transmembrane region" description="Helical" evidence="10">
    <location>
        <begin position="354"/>
        <end position="377"/>
    </location>
</feature>
<evidence type="ECO:0000256" key="2">
    <source>
        <dbReference type="ARBA" id="ARBA00005182"/>
    </source>
</evidence>
<dbReference type="Pfam" id="PF03062">
    <property type="entry name" value="MBOAT"/>
    <property type="match status" value="1"/>
</dbReference>
<keyword evidence="9" id="KW-0997">Cell inner membrane</keyword>
<organism evidence="11 12">
    <name type="scientific">Candidatus Schmidhempelia bombi str. Bimp</name>
    <dbReference type="NCBI Taxonomy" id="1387197"/>
    <lineage>
        <taxon>Bacteria</taxon>
        <taxon>Pseudomonadati</taxon>
        <taxon>Pseudomonadota</taxon>
        <taxon>Gammaproteobacteria</taxon>
        <taxon>Orbales</taxon>
        <taxon>Orbaceae</taxon>
        <taxon>Candidatus Schmidhempelia</taxon>
    </lineage>
</organism>
<protein>
    <recommendedName>
        <fullName evidence="9">Probable alginate O-acetylase</fullName>
        <ecNumber evidence="9">2.3.1.-</ecNumber>
    </recommendedName>
</protein>
<dbReference type="EC" id="2.3.1.-" evidence="9"/>
<dbReference type="Proteomes" id="UP000506160">
    <property type="component" value="Unassembled WGS sequence"/>
</dbReference>
<evidence type="ECO:0000256" key="5">
    <source>
        <dbReference type="ARBA" id="ARBA00022692"/>
    </source>
</evidence>
<dbReference type="InterPro" id="IPR024194">
    <property type="entry name" value="Ac/AlaTfrase_AlgI/DltB"/>
</dbReference>
<feature type="transmembrane region" description="Helical" evidence="10">
    <location>
        <begin position="148"/>
        <end position="166"/>
    </location>
</feature>
<feature type="transmembrane region" description="Helical" evidence="10">
    <location>
        <begin position="186"/>
        <end position="205"/>
    </location>
</feature>
<feature type="transmembrane region" description="Helical" evidence="10">
    <location>
        <begin position="75"/>
        <end position="93"/>
    </location>
</feature>
<keyword evidence="6 9" id="KW-0016">Alginate biosynthesis</keyword>
<dbReference type="PANTHER" id="PTHR13285:SF18">
    <property type="entry name" value="PROTEIN-CYSTEINE N-PALMITOYLTRANSFERASE RASP"/>
    <property type="match status" value="1"/>
</dbReference>
<feature type="transmembrane region" description="Helical" evidence="10">
    <location>
        <begin position="113"/>
        <end position="136"/>
    </location>
</feature>
<evidence type="ECO:0000313" key="12">
    <source>
        <dbReference type="Proteomes" id="UP000506160"/>
    </source>
</evidence>
<evidence type="ECO:0000256" key="10">
    <source>
        <dbReference type="SAM" id="Phobius"/>
    </source>
</evidence>
<keyword evidence="7 10" id="KW-1133">Transmembrane helix</keyword>
<dbReference type="GO" id="GO:0016746">
    <property type="term" value="F:acyltransferase activity"/>
    <property type="evidence" value="ECO:0007669"/>
    <property type="project" value="UniProtKB-KW"/>
</dbReference>
<keyword evidence="8 9" id="KW-0472">Membrane</keyword>